<keyword evidence="2" id="KW-0732">Signal</keyword>
<keyword evidence="1" id="KW-0472">Membrane</keyword>
<dbReference type="Proteomes" id="UP000249123">
    <property type="component" value="Unassembled WGS sequence"/>
</dbReference>
<dbReference type="GO" id="GO:0016020">
    <property type="term" value="C:membrane"/>
    <property type="evidence" value="ECO:0007669"/>
    <property type="project" value="UniProtKB-UniRule"/>
</dbReference>
<organism evidence="4 5">
    <name type="scientific">Hyphomonas pacifica</name>
    <dbReference type="NCBI Taxonomy" id="1280941"/>
    <lineage>
        <taxon>Bacteria</taxon>
        <taxon>Pseudomonadati</taxon>
        <taxon>Pseudomonadota</taxon>
        <taxon>Alphaproteobacteria</taxon>
        <taxon>Hyphomonadales</taxon>
        <taxon>Hyphomonadaceae</taxon>
        <taxon>Hyphomonas</taxon>
    </lineage>
</organism>
<feature type="domain" description="OmpA-like" evidence="3">
    <location>
        <begin position="39"/>
        <end position="154"/>
    </location>
</feature>
<evidence type="ECO:0000313" key="4">
    <source>
        <dbReference type="EMBL" id="RAN34125.1"/>
    </source>
</evidence>
<dbReference type="AlphaFoldDB" id="A0A8B2PX01"/>
<dbReference type="SUPFAM" id="SSF103088">
    <property type="entry name" value="OmpA-like"/>
    <property type="match status" value="1"/>
</dbReference>
<protein>
    <recommendedName>
        <fullName evidence="3">OmpA-like domain-containing protein</fullName>
    </recommendedName>
</protein>
<comment type="caution">
    <text evidence="4">The sequence shown here is derived from an EMBL/GenBank/DDBJ whole genome shotgun (WGS) entry which is preliminary data.</text>
</comment>
<evidence type="ECO:0000313" key="5">
    <source>
        <dbReference type="Proteomes" id="UP000249123"/>
    </source>
</evidence>
<sequence length="158" mass="16892">MMKRAQFIAGLSIGAIALAFPAMSDAPKAPPMEPVKVPYEKNCEDMQITVYFSNKDASLSSYSMRALNTAGDQLAGCTISDIQATIVSADADSTGPTARLSEDRAAVVLDALTARGIRPQDIRTDFVPVSETRLSDTMAMPMARRVDLTVKAKTGYGL</sequence>
<dbReference type="InterPro" id="IPR006665">
    <property type="entry name" value="OmpA-like"/>
</dbReference>
<feature type="chain" id="PRO_5032448445" description="OmpA-like domain-containing protein" evidence="2">
    <location>
        <begin position="25"/>
        <end position="158"/>
    </location>
</feature>
<feature type="signal peptide" evidence="2">
    <location>
        <begin position="1"/>
        <end position="24"/>
    </location>
</feature>
<dbReference type="PROSITE" id="PS51123">
    <property type="entry name" value="OMPA_2"/>
    <property type="match status" value="1"/>
</dbReference>
<evidence type="ECO:0000256" key="2">
    <source>
        <dbReference type="SAM" id="SignalP"/>
    </source>
</evidence>
<evidence type="ECO:0000256" key="1">
    <source>
        <dbReference type="PROSITE-ProRule" id="PRU00473"/>
    </source>
</evidence>
<dbReference type="InterPro" id="IPR036737">
    <property type="entry name" value="OmpA-like_sf"/>
</dbReference>
<reference evidence="4 5" key="1">
    <citation type="submission" date="2013-04" db="EMBL/GenBank/DDBJ databases">
        <title>Hyphomonas sp. T24B3 Genome Sequencing.</title>
        <authorList>
            <person name="Lai Q."/>
            <person name="Shao Z."/>
        </authorList>
    </citation>
    <scope>NUCLEOTIDE SEQUENCE [LARGE SCALE GENOMIC DNA]</scope>
    <source>
        <strain evidence="4 5">T24B3</strain>
    </source>
</reference>
<proteinExistence type="predicted"/>
<dbReference type="EMBL" id="AWFB01000013">
    <property type="protein sequence ID" value="RAN34125.1"/>
    <property type="molecule type" value="Genomic_DNA"/>
</dbReference>
<evidence type="ECO:0000259" key="3">
    <source>
        <dbReference type="PROSITE" id="PS51123"/>
    </source>
</evidence>
<name>A0A8B2PX01_9PROT</name>
<dbReference type="Gene3D" id="3.30.1330.60">
    <property type="entry name" value="OmpA-like domain"/>
    <property type="match status" value="1"/>
</dbReference>
<accession>A0A8B2PX01</accession>
<keyword evidence="5" id="KW-1185">Reference proteome</keyword>
<gene>
    <name evidence="4" type="ORF">HY3_11210</name>
</gene>